<gene>
    <name evidence="8" type="ORF">IQ266_26375</name>
</gene>
<keyword evidence="9" id="KW-1185">Reference proteome</keyword>
<keyword evidence="4 7" id="KW-0812">Transmembrane</keyword>
<evidence type="ECO:0000256" key="6">
    <source>
        <dbReference type="ARBA" id="ARBA00023136"/>
    </source>
</evidence>
<dbReference type="InterPro" id="IPR007140">
    <property type="entry name" value="DUF350"/>
</dbReference>
<feature type="transmembrane region" description="Helical" evidence="7">
    <location>
        <begin position="12"/>
        <end position="29"/>
    </location>
</feature>
<evidence type="ECO:0000256" key="7">
    <source>
        <dbReference type="SAM" id="Phobius"/>
    </source>
</evidence>
<accession>A0A928VVC2</accession>
<dbReference type="GO" id="GO:0005886">
    <property type="term" value="C:plasma membrane"/>
    <property type="evidence" value="ECO:0007669"/>
    <property type="project" value="UniProtKB-SubCell"/>
</dbReference>
<evidence type="ECO:0000256" key="4">
    <source>
        <dbReference type="ARBA" id="ARBA00022692"/>
    </source>
</evidence>
<dbReference type="Proteomes" id="UP000625316">
    <property type="component" value="Unassembled WGS sequence"/>
</dbReference>
<keyword evidence="3" id="KW-1003">Cell membrane</keyword>
<evidence type="ECO:0000313" key="8">
    <source>
        <dbReference type="EMBL" id="MBE9033265.1"/>
    </source>
</evidence>
<dbReference type="Pfam" id="PF03994">
    <property type="entry name" value="DUF350"/>
    <property type="match status" value="1"/>
</dbReference>
<keyword evidence="5 7" id="KW-1133">Transmembrane helix</keyword>
<name>A0A928VVC2_9CYAN</name>
<evidence type="ECO:0000256" key="1">
    <source>
        <dbReference type="ARBA" id="ARBA00004651"/>
    </source>
</evidence>
<organism evidence="8 9">
    <name type="scientific">Romeriopsis navalis LEGE 11480</name>
    <dbReference type="NCBI Taxonomy" id="2777977"/>
    <lineage>
        <taxon>Bacteria</taxon>
        <taxon>Bacillati</taxon>
        <taxon>Cyanobacteriota</taxon>
        <taxon>Cyanophyceae</taxon>
        <taxon>Leptolyngbyales</taxon>
        <taxon>Leptolyngbyaceae</taxon>
        <taxon>Romeriopsis</taxon>
        <taxon>Romeriopsis navalis</taxon>
    </lineage>
</organism>
<evidence type="ECO:0000256" key="3">
    <source>
        <dbReference type="ARBA" id="ARBA00022475"/>
    </source>
</evidence>
<feature type="transmembrane region" description="Helical" evidence="7">
    <location>
        <begin position="49"/>
        <end position="68"/>
    </location>
</feature>
<reference evidence="8" key="1">
    <citation type="submission" date="2020-10" db="EMBL/GenBank/DDBJ databases">
        <authorList>
            <person name="Castelo-Branco R."/>
            <person name="Eusebio N."/>
            <person name="Adriana R."/>
            <person name="Vieira A."/>
            <person name="Brugerolle De Fraissinette N."/>
            <person name="Rezende De Castro R."/>
            <person name="Schneider M.P."/>
            <person name="Vasconcelos V."/>
            <person name="Leao P.N."/>
        </authorList>
    </citation>
    <scope>NUCLEOTIDE SEQUENCE</scope>
    <source>
        <strain evidence="8">LEGE 11480</strain>
    </source>
</reference>
<evidence type="ECO:0000256" key="2">
    <source>
        <dbReference type="ARBA" id="ARBA00005779"/>
    </source>
</evidence>
<dbReference type="EMBL" id="JADEXQ010000170">
    <property type="protein sequence ID" value="MBE9033265.1"/>
    <property type="molecule type" value="Genomic_DNA"/>
</dbReference>
<dbReference type="RefSeq" id="WP_264328075.1">
    <property type="nucleotide sequence ID" value="NZ_JADEXQ010000170.1"/>
</dbReference>
<proteinExistence type="inferred from homology"/>
<evidence type="ECO:0000256" key="5">
    <source>
        <dbReference type="ARBA" id="ARBA00022989"/>
    </source>
</evidence>
<comment type="subcellular location">
    <subcellularLocation>
        <location evidence="1">Cell membrane</location>
        <topology evidence="1">Multi-pass membrane protein</topology>
    </subcellularLocation>
</comment>
<protein>
    <submittedName>
        <fullName evidence="8">DUF350 domain-containing protein</fullName>
    </submittedName>
</protein>
<comment type="similarity">
    <text evidence="2">Belongs to the UPF0719 family.</text>
</comment>
<dbReference type="AlphaFoldDB" id="A0A928VVC2"/>
<keyword evidence="6 7" id="KW-0472">Membrane</keyword>
<sequence length="69" mass="7568">MILELQKIPETILWTVLGIILLYGSVWVYDRLDPINYREAIRQGNIAAGLVVASVILAMGGIIVCILAT</sequence>
<evidence type="ECO:0000313" key="9">
    <source>
        <dbReference type="Proteomes" id="UP000625316"/>
    </source>
</evidence>
<comment type="caution">
    <text evidence="8">The sequence shown here is derived from an EMBL/GenBank/DDBJ whole genome shotgun (WGS) entry which is preliminary data.</text>
</comment>